<evidence type="ECO:0000313" key="3">
    <source>
        <dbReference type="Proteomes" id="UP001596492"/>
    </source>
</evidence>
<dbReference type="PANTHER" id="PTHR46732:SF8">
    <property type="entry name" value="ATP-DEPENDENT PROTEASE LA (LON) DOMAIN PROTEIN"/>
    <property type="match status" value="1"/>
</dbReference>
<dbReference type="EMBL" id="JBHTBR010000005">
    <property type="protein sequence ID" value="MFC7292316.1"/>
    <property type="molecule type" value="Genomic_DNA"/>
</dbReference>
<gene>
    <name evidence="2" type="ORF">ACFQS8_11860</name>
</gene>
<dbReference type="SUPFAM" id="SSF88697">
    <property type="entry name" value="PUA domain-like"/>
    <property type="match status" value="1"/>
</dbReference>
<comment type="caution">
    <text evidence="2">The sequence shown here is derived from an EMBL/GenBank/DDBJ whole genome shotgun (WGS) entry which is preliminary data.</text>
</comment>
<dbReference type="SMART" id="SM00464">
    <property type="entry name" value="LON"/>
    <property type="match status" value="1"/>
</dbReference>
<dbReference type="InterPro" id="IPR003111">
    <property type="entry name" value="Lon_prtase_N"/>
</dbReference>
<keyword evidence="3" id="KW-1185">Reference proteome</keyword>
<dbReference type="Proteomes" id="UP001596492">
    <property type="component" value="Unassembled WGS sequence"/>
</dbReference>
<evidence type="ECO:0000259" key="1">
    <source>
        <dbReference type="PROSITE" id="PS51787"/>
    </source>
</evidence>
<dbReference type="Pfam" id="PF02190">
    <property type="entry name" value="LON_substr_bdg"/>
    <property type="match status" value="1"/>
</dbReference>
<dbReference type="InterPro" id="IPR015947">
    <property type="entry name" value="PUA-like_sf"/>
</dbReference>
<dbReference type="RefSeq" id="WP_382167651.1">
    <property type="nucleotide sequence ID" value="NZ_JBHTBR010000005.1"/>
</dbReference>
<feature type="domain" description="Lon N-terminal" evidence="1">
    <location>
        <begin position="16"/>
        <end position="215"/>
    </location>
</feature>
<dbReference type="PANTHER" id="PTHR46732">
    <property type="entry name" value="ATP-DEPENDENT PROTEASE LA (LON) DOMAIN PROTEIN"/>
    <property type="match status" value="1"/>
</dbReference>
<evidence type="ECO:0000313" key="2">
    <source>
        <dbReference type="EMBL" id="MFC7292316.1"/>
    </source>
</evidence>
<sequence>MSPPIFRIAEDLPSIVPIFPLDGAIVFPRGNLPLNVFEPRYLNMVDDAMYSHRVIAMIQPVPSDTSDADGQSVNPPLLQTGCLGRINSYSETDDGRYLLNLRGLCRFTLIEEEASSRPYRTAKVSYENFADDMKPVSSKEPDIEREKLTKALKTYLSTNAIQTDWDAVADAPMETLINALASGCPFSTMEKQMLLEFPTLQQRGDALISLLQMDANGGSGLIQ</sequence>
<protein>
    <submittedName>
        <fullName evidence="2">LON peptidase substrate-binding domain-containing protein</fullName>
    </submittedName>
</protein>
<reference evidence="3" key="1">
    <citation type="journal article" date="2019" name="Int. J. Syst. Evol. Microbiol.">
        <title>The Global Catalogue of Microorganisms (GCM) 10K type strain sequencing project: providing services to taxonomists for standard genome sequencing and annotation.</title>
        <authorList>
            <consortium name="The Broad Institute Genomics Platform"/>
            <consortium name="The Broad Institute Genome Sequencing Center for Infectious Disease"/>
            <person name="Wu L."/>
            <person name="Ma J."/>
        </authorList>
    </citation>
    <scope>NUCLEOTIDE SEQUENCE [LARGE SCALE GENOMIC DNA]</scope>
    <source>
        <strain evidence="3">CCUG 51308</strain>
    </source>
</reference>
<dbReference type="Gene3D" id="2.30.130.40">
    <property type="entry name" value="LON domain-like"/>
    <property type="match status" value="1"/>
</dbReference>
<accession>A0ABW2IN78</accession>
<dbReference type="InterPro" id="IPR046336">
    <property type="entry name" value="Lon_prtase_N_sf"/>
</dbReference>
<name>A0ABW2IN78_9PROT</name>
<organism evidence="2 3">
    <name type="scientific">Hirschia litorea</name>
    <dbReference type="NCBI Taxonomy" id="1199156"/>
    <lineage>
        <taxon>Bacteria</taxon>
        <taxon>Pseudomonadati</taxon>
        <taxon>Pseudomonadota</taxon>
        <taxon>Alphaproteobacteria</taxon>
        <taxon>Hyphomonadales</taxon>
        <taxon>Hyphomonadaceae</taxon>
        <taxon>Hirschia</taxon>
    </lineage>
</organism>
<dbReference type="PROSITE" id="PS51787">
    <property type="entry name" value="LON_N"/>
    <property type="match status" value="1"/>
</dbReference>
<proteinExistence type="predicted"/>